<sequence length="471" mass="52490">MLFGHLARGFGMTCPRDGLPGCSYVDSLDCQHTGPATVMLSWFWQYTARTVVTALARWCEREGRDTYQTFVWQCALCNNQFRIQENMAQGVPEPFDVFREVFEMRVRTTGHVLALPSPSDKPICIDRIWCVFELWAALTHGVKVDVVFPEVDELDLSAAFLDTGSSVEAMKKLWTVFKHLKIQDAKATVEADRANIFSLIDPEANTQDDLEQSPHIAALNLLVAQKPQVWCADVVRTHVKSHLDSGYIPLLGVLRKITDLLTLVGDYAGADTILRRALHVLEVNGGDNEHVIEVLSCMADMYLWGYMGSRDAEALELYSKVKDIHDIQGDAPPLTLLTNMCIISQRQGHHADVVQLFSLAEIVCRNAGKRMNGGMLHFVGRSYHDKGLYSKAMEFFLQADASFRARGLEFTPAHAWLLGSMGALLHDQGRHDEACKNILQARACFEASAATGHPGYTELVKLHADTALILS</sequence>
<dbReference type="OrthoDB" id="410679at2759"/>
<dbReference type="Proteomes" id="UP000654075">
    <property type="component" value="Unassembled WGS sequence"/>
</dbReference>
<dbReference type="InterPro" id="IPR011990">
    <property type="entry name" value="TPR-like_helical_dom_sf"/>
</dbReference>
<comment type="caution">
    <text evidence="1">The sequence shown here is derived from an EMBL/GenBank/DDBJ whole genome shotgun (WGS) entry which is preliminary data.</text>
</comment>
<dbReference type="Gene3D" id="1.25.40.10">
    <property type="entry name" value="Tetratricopeptide repeat domain"/>
    <property type="match status" value="1"/>
</dbReference>
<accession>A0A813GK16</accession>
<dbReference type="SUPFAM" id="SSF48452">
    <property type="entry name" value="TPR-like"/>
    <property type="match status" value="1"/>
</dbReference>
<dbReference type="AlphaFoldDB" id="A0A813GK16"/>
<dbReference type="EMBL" id="CAJNNV010028980">
    <property type="protein sequence ID" value="CAE8626505.1"/>
    <property type="molecule type" value="Genomic_DNA"/>
</dbReference>
<organism evidence="1 2">
    <name type="scientific">Polarella glacialis</name>
    <name type="common">Dinoflagellate</name>
    <dbReference type="NCBI Taxonomy" id="89957"/>
    <lineage>
        <taxon>Eukaryota</taxon>
        <taxon>Sar</taxon>
        <taxon>Alveolata</taxon>
        <taxon>Dinophyceae</taxon>
        <taxon>Suessiales</taxon>
        <taxon>Suessiaceae</taxon>
        <taxon>Polarella</taxon>
    </lineage>
</organism>
<reference evidence="1" key="1">
    <citation type="submission" date="2021-02" db="EMBL/GenBank/DDBJ databases">
        <authorList>
            <person name="Dougan E. K."/>
            <person name="Rhodes N."/>
            <person name="Thang M."/>
            <person name="Chan C."/>
        </authorList>
    </citation>
    <scope>NUCLEOTIDE SEQUENCE</scope>
</reference>
<keyword evidence="2" id="KW-1185">Reference proteome</keyword>
<protein>
    <submittedName>
        <fullName evidence="1">Uncharacterized protein</fullName>
    </submittedName>
</protein>
<gene>
    <name evidence="1" type="ORF">PGLA1383_LOCUS43434</name>
</gene>
<evidence type="ECO:0000313" key="2">
    <source>
        <dbReference type="Proteomes" id="UP000654075"/>
    </source>
</evidence>
<name>A0A813GK16_POLGL</name>
<proteinExistence type="predicted"/>
<evidence type="ECO:0000313" key="1">
    <source>
        <dbReference type="EMBL" id="CAE8626505.1"/>
    </source>
</evidence>